<evidence type="ECO:0000256" key="3">
    <source>
        <dbReference type="ARBA" id="ARBA00022840"/>
    </source>
</evidence>
<dbReference type="InterPro" id="IPR036554">
    <property type="entry name" value="GHMP_kinase_C_sf"/>
</dbReference>
<dbReference type="Proteomes" id="UP000294558">
    <property type="component" value="Unassembled WGS sequence"/>
</dbReference>
<dbReference type="InterPro" id="IPR053034">
    <property type="entry name" value="Glucuronokinase-like"/>
</dbReference>
<proteinExistence type="predicted"/>
<dbReference type="Gene3D" id="3.30.230.10">
    <property type="match status" value="1"/>
</dbReference>
<protein>
    <submittedName>
        <fullName evidence="5">Mevalonate kinase</fullName>
    </submittedName>
</protein>
<evidence type="ECO:0000256" key="2">
    <source>
        <dbReference type="ARBA" id="ARBA00022777"/>
    </source>
</evidence>
<dbReference type="SUPFAM" id="SSF55060">
    <property type="entry name" value="GHMP Kinase, C-terminal domain"/>
    <property type="match status" value="1"/>
</dbReference>
<keyword evidence="2 5" id="KW-0808">Transferase</keyword>
<dbReference type="Gene3D" id="3.30.70.890">
    <property type="entry name" value="GHMP kinase, C-terminal domain"/>
    <property type="match status" value="1"/>
</dbReference>
<organism evidence="5 6">
    <name type="scientific">Ilumatobacter fluminis</name>
    <dbReference type="NCBI Taxonomy" id="467091"/>
    <lineage>
        <taxon>Bacteria</taxon>
        <taxon>Bacillati</taxon>
        <taxon>Actinomycetota</taxon>
        <taxon>Acidimicrobiia</taxon>
        <taxon>Acidimicrobiales</taxon>
        <taxon>Ilumatobacteraceae</taxon>
        <taxon>Ilumatobacter</taxon>
    </lineage>
</organism>
<keyword evidence="3" id="KW-0067">ATP-binding</keyword>
<evidence type="ECO:0000259" key="4">
    <source>
        <dbReference type="Pfam" id="PF00288"/>
    </source>
</evidence>
<sequence>MTTGRSIVSSCAAHAVLAGNPSERYGGAITAVSLPDLTAMAALRESATGRFAHRGTDPAQRALVDAAVAAITERRGEVPPVELSLSTNIPDGVGLGRSAALAIATLRALRAFDGDEHWDAADLAATAFDVVGTRLGADVSLAEFAVPAHGGAVAATFDSETTDTIDTIDAPDDLPLFVAWSHDDSTAIGRSTDVAPRTANRSLRRRFDGGDATVTAAMSELRVQAGRARRGLIDGDLKLVADALHRTLGVRLGVSELTPTERRLVEVGRTAGAAVNVTGSGRSIVGLARHPEHLEIVEAAYEAAGLRVLTPS</sequence>
<name>A0A4V6Q1Y2_9ACTN</name>
<evidence type="ECO:0000313" key="6">
    <source>
        <dbReference type="Proteomes" id="UP000294558"/>
    </source>
</evidence>
<keyword evidence="2 5" id="KW-0418">Kinase</keyword>
<keyword evidence="1" id="KW-0547">Nucleotide-binding</keyword>
<evidence type="ECO:0000313" key="5">
    <source>
        <dbReference type="EMBL" id="TDT17898.1"/>
    </source>
</evidence>
<comment type="caution">
    <text evidence="5">The sequence shown here is derived from an EMBL/GenBank/DDBJ whole genome shotgun (WGS) entry which is preliminary data.</text>
</comment>
<dbReference type="InterPro" id="IPR006204">
    <property type="entry name" value="GHMP_kinase_N_dom"/>
</dbReference>
<dbReference type="UniPathway" id="UPA00057">
    <property type="reaction ID" value="UER00098"/>
</dbReference>
<gene>
    <name evidence="5" type="ORF">BDK89_3511</name>
</gene>
<feature type="domain" description="GHMP kinase N-terminal" evidence="4">
    <location>
        <begin position="63"/>
        <end position="141"/>
    </location>
</feature>
<accession>A0A4V6Q1Y2</accession>
<dbReference type="GO" id="GO:0016301">
    <property type="term" value="F:kinase activity"/>
    <property type="evidence" value="ECO:0007669"/>
    <property type="project" value="UniProtKB-KW"/>
</dbReference>
<dbReference type="InterPro" id="IPR014721">
    <property type="entry name" value="Ribsml_uS5_D2-typ_fold_subgr"/>
</dbReference>
<dbReference type="EMBL" id="SOAU01000001">
    <property type="protein sequence ID" value="TDT17898.1"/>
    <property type="molecule type" value="Genomic_DNA"/>
</dbReference>
<dbReference type="PANTHER" id="PTHR38710">
    <property type="entry name" value="WITH PUTATIVE URIDYL PYROPHOSPHORYLASE-RELATED"/>
    <property type="match status" value="1"/>
</dbReference>
<dbReference type="RefSeq" id="WP_133870151.1">
    <property type="nucleotide sequence ID" value="NZ_SOAU01000001.1"/>
</dbReference>
<reference evidence="5 6" key="1">
    <citation type="submission" date="2019-03" db="EMBL/GenBank/DDBJ databases">
        <title>Sequencing the genomes of 1000 actinobacteria strains.</title>
        <authorList>
            <person name="Klenk H.-P."/>
        </authorList>
    </citation>
    <scope>NUCLEOTIDE SEQUENCE [LARGE SCALE GENOMIC DNA]</scope>
    <source>
        <strain evidence="5 6">DSM 18936</strain>
    </source>
</reference>
<dbReference type="PANTHER" id="PTHR38710:SF1">
    <property type="entry name" value="WITH PUTATIVE URIDYL PYROPHOSPHORYLASE-RELATED"/>
    <property type="match status" value="1"/>
</dbReference>
<dbReference type="Pfam" id="PF00288">
    <property type="entry name" value="GHMP_kinases_N"/>
    <property type="match status" value="1"/>
</dbReference>
<dbReference type="GO" id="GO:0005524">
    <property type="term" value="F:ATP binding"/>
    <property type="evidence" value="ECO:0007669"/>
    <property type="project" value="UniProtKB-KW"/>
</dbReference>
<dbReference type="AlphaFoldDB" id="A0A4V6Q1Y2"/>
<dbReference type="SUPFAM" id="SSF54211">
    <property type="entry name" value="Ribosomal protein S5 domain 2-like"/>
    <property type="match status" value="1"/>
</dbReference>
<evidence type="ECO:0000256" key="1">
    <source>
        <dbReference type="ARBA" id="ARBA00022741"/>
    </source>
</evidence>
<dbReference type="GO" id="GO:0019287">
    <property type="term" value="P:isopentenyl diphosphate biosynthetic process, mevalonate pathway"/>
    <property type="evidence" value="ECO:0007669"/>
    <property type="project" value="UniProtKB-UniPathway"/>
</dbReference>
<dbReference type="PRINTS" id="PR00959">
    <property type="entry name" value="MEVGALKINASE"/>
</dbReference>
<dbReference type="InterPro" id="IPR020568">
    <property type="entry name" value="Ribosomal_Su5_D2-typ_SF"/>
</dbReference>
<keyword evidence="6" id="KW-1185">Reference proteome</keyword>